<reference evidence="3 4" key="1">
    <citation type="submission" date="2019-02" db="EMBL/GenBank/DDBJ databases">
        <title>Genomic Encyclopedia of Type Strains, Phase IV (KMG-IV): sequencing the most valuable type-strain genomes for metagenomic binning, comparative biology and taxonomic classification.</title>
        <authorList>
            <person name="Goeker M."/>
        </authorList>
    </citation>
    <scope>NUCLEOTIDE SEQUENCE [LARGE SCALE GENOMIC DNA]</scope>
    <source>
        <strain evidence="3 4">DSM 21056</strain>
    </source>
</reference>
<sequence>MKQWLSSKFRRGGKRREAKAAIRVGIHFAQTSVTMSVLSADHTHLLACVTRPCSRDQVGRVLGQLVDEYDVKGKAAYVTLSRKDYDTQFVDLPGVGDDELRDALRYRVTPPGVLGSEEVVTTGVRLSNERETNAEEQTLVRATVISRNLLDWIVDAVDEAKLDLQAVFPRETTLITLARQAAEAGEHSVEETTYPPTLSVFVAELSTGLAVARRDNLFLSRTVTLTVDREAGFSENQIQRLTTECVRTAENFNKRLSSTPLARAYIGPDFAGMATVRERLADALGIDCEILRIPPHIEPADDATASTAATPEGMLAVAGTLNVELPENASIYERPSRTRSVTSPELLAMGLVAGIAVLAVISGVQAWLVSGARDDVERMTTERDALQAQVSTLREEIEAVEQAEPDARYVAEQERLERRRDLYTRILNEFEGVDTSLIDGFASPLRALAENRVDGLWLQSINIEPGNVTIRGKSLSALQAETLAGRLRDTSAFRDWSPRRIGVDNFSNAGNGITFLEFTMQGPGLFAAATPVQDGNSANETGGADLQRLLRRLNNGDN</sequence>
<evidence type="ECO:0000256" key="2">
    <source>
        <dbReference type="SAM" id="Phobius"/>
    </source>
</evidence>
<dbReference type="OrthoDB" id="5296002at2"/>
<gene>
    <name evidence="3" type="ORF">EV698_0855</name>
</gene>
<accession>A0A4Q8CZX8</accession>
<keyword evidence="2" id="KW-0472">Membrane</keyword>
<evidence type="ECO:0000313" key="4">
    <source>
        <dbReference type="Proteomes" id="UP000292298"/>
    </source>
</evidence>
<feature type="coiled-coil region" evidence="1">
    <location>
        <begin position="369"/>
        <end position="403"/>
    </location>
</feature>
<dbReference type="Proteomes" id="UP000292298">
    <property type="component" value="Unassembled WGS sequence"/>
</dbReference>
<dbReference type="EMBL" id="SHLI01000001">
    <property type="protein sequence ID" value="RZU98601.1"/>
    <property type="molecule type" value="Genomic_DNA"/>
</dbReference>
<proteinExistence type="predicted"/>
<feature type="transmembrane region" description="Helical" evidence="2">
    <location>
        <begin position="346"/>
        <end position="369"/>
    </location>
</feature>
<name>A0A4Q8CZX8_9GAMM</name>
<comment type="caution">
    <text evidence="3">The sequence shown here is derived from an EMBL/GenBank/DDBJ whole genome shotgun (WGS) entry which is preliminary data.</text>
</comment>
<keyword evidence="2" id="KW-1133">Transmembrane helix</keyword>
<protein>
    <submittedName>
        <fullName evidence="3">Uncharacterized protein</fullName>
    </submittedName>
</protein>
<dbReference type="RefSeq" id="WP_130502896.1">
    <property type="nucleotide sequence ID" value="NZ_SHLI01000001.1"/>
</dbReference>
<keyword evidence="1" id="KW-0175">Coiled coil</keyword>
<keyword evidence="2" id="KW-0812">Transmembrane</keyword>
<evidence type="ECO:0000256" key="1">
    <source>
        <dbReference type="SAM" id="Coils"/>
    </source>
</evidence>
<dbReference type="AlphaFoldDB" id="A0A4Q8CZX8"/>
<keyword evidence="4" id="KW-1185">Reference proteome</keyword>
<organism evidence="3 4">
    <name type="scientific">Spiribacter vilamensis</name>
    <dbReference type="NCBI Taxonomy" id="531306"/>
    <lineage>
        <taxon>Bacteria</taxon>
        <taxon>Pseudomonadati</taxon>
        <taxon>Pseudomonadota</taxon>
        <taxon>Gammaproteobacteria</taxon>
        <taxon>Chromatiales</taxon>
        <taxon>Ectothiorhodospiraceae</taxon>
        <taxon>Spiribacter</taxon>
    </lineage>
</organism>
<evidence type="ECO:0000313" key="3">
    <source>
        <dbReference type="EMBL" id="RZU98601.1"/>
    </source>
</evidence>